<evidence type="ECO:0000313" key="3">
    <source>
        <dbReference type="Proteomes" id="UP000078492"/>
    </source>
</evidence>
<keyword evidence="3" id="KW-1185">Reference proteome</keyword>
<accession>A0A151JS77</accession>
<sequence length="108" mass="12304">MSATGGDVNHGATSAQRMLPDSYLLTKLGPEREEEFSFSFERHKVLWKEIAKKMKETNNNYNLTGQQCSNKLSGLKHTYRSICDQNKRSGNCRSSWAFFSVIIHSTNI</sequence>
<gene>
    <name evidence="2" type="ORF">ALC57_00306</name>
</gene>
<proteinExistence type="predicted"/>
<evidence type="ECO:0000259" key="1">
    <source>
        <dbReference type="Pfam" id="PF13837"/>
    </source>
</evidence>
<dbReference type="Proteomes" id="UP000078492">
    <property type="component" value="Unassembled WGS sequence"/>
</dbReference>
<dbReference type="EMBL" id="KQ978539">
    <property type="protein sequence ID" value="KYN30238.1"/>
    <property type="molecule type" value="Genomic_DNA"/>
</dbReference>
<reference evidence="2 3" key="1">
    <citation type="submission" date="2015-09" db="EMBL/GenBank/DDBJ databases">
        <title>Trachymyrmex cornetzi WGS genome.</title>
        <authorList>
            <person name="Nygaard S."/>
            <person name="Hu H."/>
            <person name="Boomsma J."/>
            <person name="Zhang G."/>
        </authorList>
    </citation>
    <scope>NUCLEOTIDE SEQUENCE [LARGE SCALE GENOMIC DNA]</scope>
    <source>
        <strain evidence="2">Tcor2-1</strain>
        <tissue evidence="2">Whole body</tissue>
    </source>
</reference>
<organism evidence="2 3">
    <name type="scientific">Trachymyrmex cornetzi</name>
    <dbReference type="NCBI Taxonomy" id="471704"/>
    <lineage>
        <taxon>Eukaryota</taxon>
        <taxon>Metazoa</taxon>
        <taxon>Ecdysozoa</taxon>
        <taxon>Arthropoda</taxon>
        <taxon>Hexapoda</taxon>
        <taxon>Insecta</taxon>
        <taxon>Pterygota</taxon>
        <taxon>Neoptera</taxon>
        <taxon>Endopterygota</taxon>
        <taxon>Hymenoptera</taxon>
        <taxon>Apocrita</taxon>
        <taxon>Aculeata</taxon>
        <taxon>Formicoidea</taxon>
        <taxon>Formicidae</taxon>
        <taxon>Myrmicinae</taxon>
        <taxon>Trachymyrmex</taxon>
    </lineage>
</organism>
<dbReference type="AlphaFoldDB" id="A0A151JS77"/>
<evidence type="ECO:0000313" key="2">
    <source>
        <dbReference type="EMBL" id="KYN30238.1"/>
    </source>
</evidence>
<feature type="domain" description="Myb/SANT-like DNA-binding" evidence="1">
    <location>
        <begin position="41"/>
        <end position="101"/>
    </location>
</feature>
<dbReference type="Pfam" id="PF13837">
    <property type="entry name" value="Myb_DNA-bind_4"/>
    <property type="match status" value="1"/>
</dbReference>
<protein>
    <recommendedName>
        <fullName evidence="1">Myb/SANT-like DNA-binding domain-containing protein</fullName>
    </recommendedName>
</protein>
<dbReference type="Gene3D" id="1.10.10.60">
    <property type="entry name" value="Homeodomain-like"/>
    <property type="match status" value="1"/>
</dbReference>
<dbReference type="InterPro" id="IPR044822">
    <property type="entry name" value="Myb_DNA-bind_4"/>
</dbReference>
<name>A0A151JS77_9HYME</name>